<feature type="transmembrane region" description="Helical" evidence="14">
    <location>
        <begin position="124"/>
        <end position="145"/>
    </location>
</feature>
<evidence type="ECO:0000256" key="3">
    <source>
        <dbReference type="ARBA" id="ARBA00012374"/>
    </source>
</evidence>
<sequence length="318" mass="34103">MPDWLIAIVLGIVEGLTEFIPVSSTGHLIVAGDLLGWDGPVSETFEVVIQLGAILAVAVVYRERFQSFLTLDGYIGRRGHRPGQGTRVGAGAGFRGLNGLILLACSALPAAILGFIFLDPINDYLFGPTTVAIGWIVGGIALVIVERFLPSANPSEAALTAAGPSGEPVRMPEEELPDGRRRALARPRYETLDDITWRVALMIGLWQCFALWPGASRSASTIVGGMFLGVSRKAAAEFSFFAAMPILVGASALSLWSSRDVIARSDVPIFMIGLVVAFISALVAVRWFVRFVSTRTMVPFGWYRIVAGSLLLGWLAIA</sequence>
<evidence type="ECO:0000256" key="10">
    <source>
        <dbReference type="ARBA" id="ARBA00023251"/>
    </source>
</evidence>
<evidence type="ECO:0000256" key="14">
    <source>
        <dbReference type="HAMAP-Rule" id="MF_01006"/>
    </source>
</evidence>
<evidence type="ECO:0000256" key="13">
    <source>
        <dbReference type="ARBA" id="ARBA00047594"/>
    </source>
</evidence>
<evidence type="ECO:0000256" key="4">
    <source>
        <dbReference type="ARBA" id="ARBA00021581"/>
    </source>
</evidence>
<keyword evidence="14" id="KW-0133">Cell shape</keyword>
<gene>
    <name evidence="14" type="primary">uppP</name>
    <name evidence="15" type="ORF">AVDCRST_MAG33-871</name>
</gene>
<evidence type="ECO:0000256" key="12">
    <source>
        <dbReference type="ARBA" id="ARBA00032932"/>
    </source>
</evidence>
<keyword evidence="10 14" id="KW-0046">Antibiotic resistance</keyword>
<dbReference type="GO" id="GO:0046677">
    <property type="term" value="P:response to antibiotic"/>
    <property type="evidence" value="ECO:0007669"/>
    <property type="project" value="UniProtKB-UniRule"/>
</dbReference>
<dbReference type="GO" id="GO:0005886">
    <property type="term" value="C:plasma membrane"/>
    <property type="evidence" value="ECO:0007669"/>
    <property type="project" value="UniProtKB-SubCell"/>
</dbReference>
<dbReference type="Pfam" id="PF02673">
    <property type="entry name" value="BacA"/>
    <property type="match status" value="1"/>
</dbReference>
<feature type="transmembrane region" description="Helical" evidence="14">
    <location>
        <begin position="301"/>
        <end position="317"/>
    </location>
</feature>
<comment type="similarity">
    <text evidence="2 14">Belongs to the UppP family.</text>
</comment>
<name>A0A6J4UHB5_9BACT</name>
<feature type="transmembrane region" description="Helical" evidence="14">
    <location>
        <begin position="44"/>
        <end position="61"/>
    </location>
</feature>
<evidence type="ECO:0000256" key="9">
    <source>
        <dbReference type="ARBA" id="ARBA00023136"/>
    </source>
</evidence>
<keyword evidence="7 14" id="KW-0378">Hydrolase</keyword>
<protein>
    <recommendedName>
        <fullName evidence="4 14">Undecaprenyl-diphosphatase</fullName>
        <ecNumber evidence="3 14">3.6.1.27</ecNumber>
    </recommendedName>
    <alternativeName>
        <fullName evidence="12 14">Bacitracin resistance protein</fullName>
    </alternativeName>
    <alternativeName>
        <fullName evidence="11 14">Undecaprenyl pyrophosphate phosphatase</fullName>
    </alternativeName>
</protein>
<evidence type="ECO:0000313" key="15">
    <source>
        <dbReference type="EMBL" id="CAA9550764.1"/>
    </source>
</evidence>
<comment type="subcellular location">
    <subcellularLocation>
        <location evidence="1 14">Cell membrane</location>
        <topology evidence="1 14">Multi-pass membrane protein</topology>
    </subcellularLocation>
</comment>
<keyword evidence="14" id="KW-0961">Cell wall biogenesis/degradation</keyword>
<keyword evidence="8 14" id="KW-1133">Transmembrane helix</keyword>
<dbReference type="GO" id="GO:0008360">
    <property type="term" value="P:regulation of cell shape"/>
    <property type="evidence" value="ECO:0007669"/>
    <property type="project" value="UniProtKB-KW"/>
</dbReference>
<proteinExistence type="inferred from homology"/>
<keyword evidence="5 14" id="KW-1003">Cell membrane</keyword>
<dbReference type="PANTHER" id="PTHR30622:SF3">
    <property type="entry name" value="UNDECAPRENYL-DIPHOSPHATASE"/>
    <property type="match status" value="1"/>
</dbReference>
<evidence type="ECO:0000256" key="7">
    <source>
        <dbReference type="ARBA" id="ARBA00022801"/>
    </source>
</evidence>
<keyword evidence="6 14" id="KW-0812">Transmembrane</keyword>
<dbReference type="AlphaFoldDB" id="A0A6J4UHB5"/>
<feature type="transmembrane region" description="Helical" evidence="14">
    <location>
        <begin position="97"/>
        <end position="118"/>
    </location>
</feature>
<feature type="transmembrane region" description="Helical" evidence="14">
    <location>
        <begin position="268"/>
        <end position="289"/>
    </location>
</feature>
<dbReference type="GO" id="GO:0071555">
    <property type="term" value="P:cell wall organization"/>
    <property type="evidence" value="ECO:0007669"/>
    <property type="project" value="UniProtKB-KW"/>
</dbReference>
<dbReference type="GO" id="GO:0050380">
    <property type="term" value="F:undecaprenyl-diphosphatase activity"/>
    <property type="evidence" value="ECO:0007669"/>
    <property type="project" value="UniProtKB-UniRule"/>
</dbReference>
<dbReference type="InterPro" id="IPR003824">
    <property type="entry name" value="UppP"/>
</dbReference>
<comment type="catalytic activity">
    <reaction evidence="13 14">
        <text>di-trans,octa-cis-undecaprenyl diphosphate + H2O = di-trans,octa-cis-undecaprenyl phosphate + phosphate + H(+)</text>
        <dbReference type="Rhea" id="RHEA:28094"/>
        <dbReference type="ChEBI" id="CHEBI:15377"/>
        <dbReference type="ChEBI" id="CHEBI:15378"/>
        <dbReference type="ChEBI" id="CHEBI:43474"/>
        <dbReference type="ChEBI" id="CHEBI:58405"/>
        <dbReference type="ChEBI" id="CHEBI:60392"/>
        <dbReference type="EC" id="3.6.1.27"/>
    </reaction>
</comment>
<evidence type="ECO:0000256" key="5">
    <source>
        <dbReference type="ARBA" id="ARBA00022475"/>
    </source>
</evidence>
<dbReference type="EC" id="3.6.1.27" evidence="3 14"/>
<comment type="function">
    <text evidence="14">Catalyzes the dephosphorylation of undecaprenyl diphosphate (UPP). Confers resistance to bacitracin.</text>
</comment>
<evidence type="ECO:0000256" key="6">
    <source>
        <dbReference type="ARBA" id="ARBA00022692"/>
    </source>
</evidence>
<comment type="miscellaneous">
    <text evidence="14">Bacitracin is thought to be involved in the inhibition of peptidoglycan synthesis by sequestering undecaprenyl diphosphate, thereby reducing the pool of lipid carrier available.</text>
</comment>
<dbReference type="EMBL" id="CADCWK010000075">
    <property type="protein sequence ID" value="CAA9550764.1"/>
    <property type="molecule type" value="Genomic_DNA"/>
</dbReference>
<evidence type="ECO:0000256" key="2">
    <source>
        <dbReference type="ARBA" id="ARBA00010621"/>
    </source>
</evidence>
<keyword evidence="14" id="KW-0573">Peptidoglycan synthesis</keyword>
<reference evidence="15" key="1">
    <citation type="submission" date="2020-02" db="EMBL/GenBank/DDBJ databases">
        <authorList>
            <person name="Meier V. D."/>
        </authorList>
    </citation>
    <scope>NUCLEOTIDE SEQUENCE</scope>
    <source>
        <strain evidence="15">AVDCRST_MAG33</strain>
    </source>
</reference>
<organism evidence="15">
    <name type="scientific">uncultured Thermomicrobiales bacterium</name>
    <dbReference type="NCBI Taxonomy" id="1645740"/>
    <lineage>
        <taxon>Bacteria</taxon>
        <taxon>Pseudomonadati</taxon>
        <taxon>Thermomicrobiota</taxon>
        <taxon>Thermomicrobia</taxon>
        <taxon>Thermomicrobiales</taxon>
        <taxon>environmental samples</taxon>
    </lineage>
</organism>
<accession>A0A6J4UHB5</accession>
<dbReference type="GO" id="GO:0009252">
    <property type="term" value="P:peptidoglycan biosynthetic process"/>
    <property type="evidence" value="ECO:0007669"/>
    <property type="project" value="UniProtKB-KW"/>
</dbReference>
<dbReference type="HAMAP" id="MF_01006">
    <property type="entry name" value="Undec_diphosphatase"/>
    <property type="match status" value="1"/>
</dbReference>
<feature type="transmembrane region" description="Helical" evidence="14">
    <location>
        <begin position="235"/>
        <end position="256"/>
    </location>
</feature>
<evidence type="ECO:0000256" key="11">
    <source>
        <dbReference type="ARBA" id="ARBA00032707"/>
    </source>
</evidence>
<evidence type="ECO:0000256" key="8">
    <source>
        <dbReference type="ARBA" id="ARBA00022989"/>
    </source>
</evidence>
<dbReference type="PANTHER" id="PTHR30622">
    <property type="entry name" value="UNDECAPRENYL-DIPHOSPHATASE"/>
    <property type="match status" value="1"/>
</dbReference>
<evidence type="ECO:0000256" key="1">
    <source>
        <dbReference type="ARBA" id="ARBA00004651"/>
    </source>
</evidence>
<keyword evidence="9 14" id="KW-0472">Membrane</keyword>